<evidence type="ECO:0000313" key="3">
    <source>
        <dbReference type="Proteomes" id="UP000288983"/>
    </source>
</evidence>
<dbReference type="OrthoDB" id="7027036at2"/>
<feature type="transmembrane region" description="Helical" evidence="1">
    <location>
        <begin position="108"/>
        <end position="127"/>
    </location>
</feature>
<keyword evidence="1" id="KW-0472">Membrane</keyword>
<accession>A0A443ZS39</accession>
<dbReference type="RefSeq" id="WP_128323865.1">
    <property type="nucleotide sequence ID" value="NZ_QJRG01000044.1"/>
</dbReference>
<feature type="transmembrane region" description="Helical" evidence="1">
    <location>
        <begin position="6"/>
        <end position="29"/>
    </location>
</feature>
<dbReference type="EMBL" id="QJRG01000044">
    <property type="protein sequence ID" value="RWU22190.1"/>
    <property type="molecule type" value="Genomic_DNA"/>
</dbReference>
<protein>
    <submittedName>
        <fullName evidence="2">Uncharacterized protein</fullName>
    </submittedName>
</protein>
<proteinExistence type="predicted"/>
<evidence type="ECO:0000313" key="2">
    <source>
        <dbReference type="EMBL" id="RWU22190.1"/>
    </source>
</evidence>
<organism evidence="2 3">
    <name type="scientific">Pseudomonas alkylphenolica</name>
    <dbReference type="NCBI Taxonomy" id="237609"/>
    <lineage>
        <taxon>Bacteria</taxon>
        <taxon>Pseudomonadati</taxon>
        <taxon>Pseudomonadota</taxon>
        <taxon>Gammaproteobacteria</taxon>
        <taxon>Pseudomonadales</taxon>
        <taxon>Pseudomonadaceae</taxon>
        <taxon>Pseudomonas</taxon>
    </lineage>
</organism>
<sequence length="133" mass="15241">MIDITSWPPIIVIPFVLLPFVITFSGIFMEVWMARSRDFDLIIASQPNSGWFQQQVLFWGTTRLKSRCIVLSTFSGAVLYPKLCVRLGMVDAEDMLNFPPHLRRRLLLSSWLIIIGCAWFAIVLALIKLSPTR</sequence>
<dbReference type="AlphaFoldDB" id="A0A443ZS39"/>
<dbReference type="Proteomes" id="UP000288983">
    <property type="component" value="Unassembled WGS sequence"/>
</dbReference>
<keyword evidence="1" id="KW-0812">Transmembrane</keyword>
<name>A0A443ZS39_9PSED</name>
<feature type="transmembrane region" description="Helical" evidence="1">
    <location>
        <begin position="68"/>
        <end position="88"/>
    </location>
</feature>
<comment type="caution">
    <text evidence="2">The sequence shown here is derived from an EMBL/GenBank/DDBJ whole genome shotgun (WGS) entry which is preliminary data.</text>
</comment>
<reference evidence="2 3" key="1">
    <citation type="submission" date="2018-06" db="EMBL/GenBank/DDBJ databases">
        <title>Bacteria isolated from soil of Wuhan.</title>
        <authorList>
            <person name="Wei X."/>
            <person name="Chunhua H."/>
        </authorList>
    </citation>
    <scope>NUCLEOTIDE SEQUENCE [LARGE SCALE GENOMIC DNA]</scope>
    <source>
        <strain evidence="3">xwS2</strain>
    </source>
</reference>
<keyword evidence="1" id="KW-1133">Transmembrane helix</keyword>
<gene>
    <name evidence="2" type="ORF">DM813_13475</name>
</gene>
<evidence type="ECO:0000256" key="1">
    <source>
        <dbReference type="SAM" id="Phobius"/>
    </source>
</evidence>